<dbReference type="SUPFAM" id="SSF54001">
    <property type="entry name" value="Cysteine proteinases"/>
    <property type="match status" value="1"/>
</dbReference>
<accession>A0A5J4THL7</accession>
<evidence type="ECO:0000313" key="3">
    <source>
        <dbReference type="Proteomes" id="UP000324800"/>
    </source>
</evidence>
<name>A0A5J4THL7_9EUKA</name>
<reference evidence="2 3" key="1">
    <citation type="submission" date="2019-03" db="EMBL/GenBank/DDBJ databases">
        <title>Single cell metagenomics reveals metabolic interactions within the superorganism composed of flagellate Streblomastix strix and complex community of Bacteroidetes bacteria on its surface.</title>
        <authorList>
            <person name="Treitli S.C."/>
            <person name="Kolisko M."/>
            <person name="Husnik F."/>
            <person name="Keeling P."/>
            <person name="Hampl V."/>
        </authorList>
    </citation>
    <scope>NUCLEOTIDE SEQUENCE [LARGE SCALE GENOMIC DNA]</scope>
    <source>
        <strain evidence="2">ST1C</strain>
    </source>
</reference>
<feature type="non-terminal residue" evidence="2">
    <location>
        <position position="288"/>
    </location>
</feature>
<gene>
    <name evidence="2" type="ORF">EZS28_046756</name>
</gene>
<dbReference type="EMBL" id="SNRW01030965">
    <property type="protein sequence ID" value="KAA6357717.1"/>
    <property type="molecule type" value="Genomic_DNA"/>
</dbReference>
<feature type="chain" id="PRO_5023895162" evidence="1">
    <location>
        <begin position="19"/>
        <end position="288"/>
    </location>
</feature>
<dbReference type="Proteomes" id="UP000324800">
    <property type="component" value="Unassembled WGS sequence"/>
</dbReference>
<keyword evidence="1" id="KW-0732">Signal</keyword>
<evidence type="ECO:0000256" key="1">
    <source>
        <dbReference type="SAM" id="SignalP"/>
    </source>
</evidence>
<organism evidence="2 3">
    <name type="scientific">Streblomastix strix</name>
    <dbReference type="NCBI Taxonomy" id="222440"/>
    <lineage>
        <taxon>Eukaryota</taxon>
        <taxon>Metamonada</taxon>
        <taxon>Preaxostyla</taxon>
        <taxon>Oxymonadida</taxon>
        <taxon>Streblomastigidae</taxon>
        <taxon>Streblomastix</taxon>
    </lineage>
</organism>
<dbReference type="AlphaFoldDB" id="A0A5J4THL7"/>
<protein>
    <submittedName>
        <fullName evidence="2">Uncharacterized protein</fullName>
    </submittedName>
</protein>
<dbReference type="InterPro" id="IPR038765">
    <property type="entry name" value="Papain-like_cys_pep_sf"/>
</dbReference>
<comment type="caution">
    <text evidence="2">The sequence shown here is derived from an EMBL/GenBank/DDBJ whole genome shotgun (WGS) entry which is preliminary data.</text>
</comment>
<evidence type="ECO:0000313" key="2">
    <source>
        <dbReference type="EMBL" id="KAA6357717.1"/>
    </source>
</evidence>
<feature type="signal peptide" evidence="1">
    <location>
        <begin position="1"/>
        <end position="18"/>
    </location>
</feature>
<sequence>MINLLLVFALTFLSLIEARKNDSRLAFSRIQANEEFQLNVLYFNHGSINDQGHLVQNYTGRSIDTFFQYDKVPISQHNPYKKGTSITDASFLTIPKKEIPTLKATQTLNSSEQECNPVLDFQYQLINAWLGYTIKALKGVDIQPSDTYLMKNYPTKKIVISPEGVAHEDDLPAPTCDDYIDSNYFYIIHKYGVVGTDCFPNTVVPSRTDKCTQGGGKYQKFLQGYSEAEFETDVDGFKEALIKFGPVYQEIVVIGWEGNNWVTVELSQTTGGLVLGTYPIDPDQEMPG</sequence>
<proteinExistence type="predicted"/>